<feature type="region of interest" description="Disordered" evidence="3">
    <location>
        <begin position="475"/>
        <end position="504"/>
    </location>
</feature>
<keyword evidence="2" id="KW-0677">Repeat</keyword>
<evidence type="ECO:0000256" key="3">
    <source>
        <dbReference type="SAM" id="MobiDB-lite"/>
    </source>
</evidence>
<evidence type="ECO:0000256" key="1">
    <source>
        <dbReference type="ARBA" id="ARBA00022441"/>
    </source>
</evidence>
<keyword evidence="6" id="KW-1185">Reference proteome</keyword>
<dbReference type="Proteomes" id="UP000761534">
    <property type="component" value="Unassembled WGS sequence"/>
</dbReference>
<dbReference type="Gene3D" id="2.120.10.80">
    <property type="entry name" value="Kelch-type beta propeller"/>
    <property type="match status" value="1"/>
</dbReference>
<proteinExistence type="predicted"/>
<dbReference type="SMART" id="SM00225">
    <property type="entry name" value="BTB"/>
    <property type="match status" value="1"/>
</dbReference>
<comment type="caution">
    <text evidence="5">The sequence shown here is derived from an EMBL/GenBank/DDBJ whole genome shotgun (WGS) entry which is preliminary data.</text>
</comment>
<dbReference type="PROSITE" id="PS50097">
    <property type="entry name" value="BTB"/>
    <property type="match status" value="1"/>
</dbReference>
<dbReference type="Gene3D" id="3.30.710.10">
    <property type="entry name" value="Potassium Channel Kv1.1, Chain A"/>
    <property type="match status" value="1"/>
</dbReference>
<dbReference type="SUPFAM" id="SSF54695">
    <property type="entry name" value="POZ domain"/>
    <property type="match status" value="1"/>
</dbReference>
<dbReference type="CDD" id="cd14733">
    <property type="entry name" value="BACK"/>
    <property type="match status" value="1"/>
</dbReference>
<evidence type="ECO:0000313" key="5">
    <source>
        <dbReference type="EMBL" id="KAA8905698.1"/>
    </source>
</evidence>
<dbReference type="AlphaFoldDB" id="A0A642UZA2"/>
<dbReference type="VEuPathDB" id="FungiDB:TRICI_005250"/>
<evidence type="ECO:0000313" key="6">
    <source>
        <dbReference type="Proteomes" id="UP000761534"/>
    </source>
</evidence>
<gene>
    <name evidence="5" type="ORF">TRICI_005250</name>
</gene>
<dbReference type="EMBL" id="SWFS01000409">
    <property type="protein sequence ID" value="KAA8905698.1"/>
    <property type="molecule type" value="Genomic_DNA"/>
</dbReference>
<reference evidence="5" key="1">
    <citation type="journal article" date="2019" name="G3 (Bethesda)">
        <title>Genome Assemblies of Two Rare Opportunistic Yeast Pathogens: Diutina rugosa (syn. Candida rugosa) and Trichomonascus ciferrii (syn. Candida ciferrii).</title>
        <authorList>
            <person name="Mixao V."/>
            <person name="Saus E."/>
            <person name="Hansen A.P."/>
            <person name="Lass-Florl C."/>
            <person name="Gabaldon T."/>
        </authorList>
    </citation>
    <scope>NUCLEOTIDE SEQUENCE</scope>
    <source>
        <strain evidence="5">CBS 4856</strain>
    </source>
</reference>
<keyword evidence="1" id="KW-0880">Kelch repeat</keyword>
<dbReference type="OrthoDB" id="432528at2759"/>
<dbReference type="InterPro" id="IPR015915">
    <property type="entry name" value="Kelch-typ_b-propeller"/>
</dbReference>
<feature type="compositionally biased region" description="Acidic residues" evidence="3">
    <location>
        <begin position="475"/>
        <end position="490"/>
    </location>
</feature>
<organism evidence="5 6">
    <name type="scientific">Trichomonascus ciferrii</name>
    <dbReference type="NCBI Taxonomy" id="44093"/>
    <lineage>
        <taxon>Eukaryota</taxon>
        <taxon>Fungi</taxon>
        <taxon>Dikarya</taxon>
        <taxon>Ascomycota</taxon>
        <taxon>Saccharomycotina</taxon>
        <taxon>Dipodascomycetes</taxon>
        <taxon>Dipodascales</taxon>
        <taxon>Trichomonascaceae</taxon>
        <taxon>Trichomonascus</taxon>
        <taxon>Trichomonascus ciferrii complex</taxon>
    </lineage>
</organism>
<accession>A0A642UZA2</accession>
<dbReference type="Pfam" id="PF24681">
    <property type="entry name" value="Kelch_KLHDC2_KLHL20_DRC7"/>
    <property type="match status" value="1"/>
</dbReference>
<sequence length="504" mass="56427">MDSLVVFGGENDTHGPTDELFQYFIESDRWKRIDYDRPTDFGFARTRHAACLAEDPKELVISGGCDEKGKVTNDLWFLNVYTGEVVGPYDFVHRYDHTIHMYKGKIWAFGGLSPDMDRVTEVAWYNTNTDTIGTLHITMSSPSRPLLSTQGKHLYSPGLVGSVIDVVVPGSFPVTPSITALDLDVLNWRHLAEDCSEFFSGYSWFHMAITHTTMFLVGQPEAQKNDEEKLTHILTLDLSELGYLDSFGSRSASPSLSESASGTVPAEYGIGGTIGSDMYEFYKRSEMCDFEIVAVDGSHRPSLAVDTSKVIKSAPLKAHKMVLAARWPHFKRIMMSGMSESQTGKLYIPEPIGWVGPLIEYMYRDSIEGYTLNEVAGLLVLANVYELPRLRKLCLEFISRTEYNPATAVIIWERAKMAAEPVVARNAAICCLANWGQVVRSEEFHQLSHDSVLLLCMEASEKSVVTDYYKNIEQDNEDCDIEDDAMEDSPEPYTVPDDSDVSVD</sequence>
<evidence type="ECO:0000259" key="4">
    <source>
        <dbReference type="PROSITE" id="PS50097"/>
    </source>
</evidence>
<dbReference type="Pfam" id="PF00651">
    <property type="entry name" value="BTB"/>
    <property type="match status" value="1"/>
</dbReference>
<dbReference type="PANTHER" id="PTHR24412:SF441">
    <property type="entry name" value="KELCH-LIKE PROTEIN 28"/>
    <property type="match status" value="1"/>
</dbReference>
<feature type="domain" description="BTB" evidence="4">
    <location>
        <begin position="305"/>
        <end position="368"/>
    </location>
</feature>
<dbReference type="InterPro" id="IPR000210">
    <property type="entry name" value="BTB/POZ_dom"/>
</dbReference>
<dbReference type="PANTHER" id="PTHR24412">
    <property type="entry name" value="KELCH PROTEIN"/>
    <property type="match status" value="1"/>
</dbReference>
<dbReference type="InterPro" id="IPR011333">
    <property type="entry name" value="SKP1/BTB/POZ_sf"/>
</dbReference>
<name>A0A642UZA2_9ASCO</name>
<evidence type="ECO:0000256" key="2">
    <source>
        <dbReference type="ARBA" id="ARBA00022737"/>
    </source>
</evidence>
<dbReference type="SUPFAM" id="SSF117281">
    <property type="entry name" value="Kelch motif"/>
    <property type="match status" value="1"/>
</dbReference>
<protein>
    <recommendedName>
        <fullName evidence="4">BTB domain-containing protein</fullName>
    </recommendedName>
</protein>